<protein>
    <recommendedName>
        <fullName evidence="4">DUF2569 domain-containing protein</fullName>
    </recommendedName>
</protein>
<keyword evidence="1" id="KW-0472">Membrane</keyword>
<dbReference type="EMBL" id="BAAADJ010000011">
    <property type="protein sequence ID" value="GAA0322330.1"/>
    <property type="molecule type" value="Genomic_DNA"/>
</dbReference>
<feature type="transmembrane region" description="Helical" evidence="1">
    <location>
        <begin position="62"/>
        <end position="86"/>
    </location>
</feature>
<name>A0ABN0W1G4_9BACI</name>
<reference evidence="2 3" key="1">
    <citation type="journal article" date="2019" name="Int. J. Syst. Evol. Microbiol.">
        <title>The Global Catalogue of Microorganisms (GCM) 10K type strain sequencing project: providing services to taxonomists for standard genome sequencing and annotation.</title>
        <authorList>
            <consortium name="The Broad Institute Genomics Platform"/>
            <consortium name="The Broad Institute Genome Sequencing Center for Infectious Disease"/>
            <person name="Wu L."/>
            <person name="Ma J."/>
        </authorList>
    </citation>
    <scope>NUCLEOTIDE SEQUENCE [LARGE SCALE GENOMIC DNA]</scope>
    <source>
        <strain evidence="2 3">JCM 9731</strain>
    </source>
</reference>
<feature type="transmembrane region" description="Helical" evidence="1">
    <location>
        <begin position="98"/>
        <end position="122"/>
    </location>
</feature>
<evidence type="ECO:0000313" key="3">
    <source>
        <dbReference type="Proteomes" id="UP001500782"/>
    </source>
</evidence>
<organism evidence="2 3">
    <name type="scientific">Bacillus carboniphilus</name>
    <dbReference type="NCBI Taxonomy" id="86663"/>
    <lineage>
        <taxon>Bacteria</taxon>
        <taxon>Bacillati</taxon>
        <taxon>Bacillota</taxon>
        <taxon>Bacilli</taxon>
        <taxon>Bacillales</taxon>
        <taxon>Bacillaceae</taxon>
        <taxon>Bacillus</taxon>
    </lineage>
</organism>
<gene>
    <name evidence="2" type="ORF">GCM10008967_11020</name>
</gene>
<proteinExistence type="predicted"/>
<comment type="caution">
    <text evidence="2">The sequence shown here is derived from an EMBL/GenBank/DDBJ whole genome shotgun (WGS) entry which is preliminary data.</text>
</comment>
<dbReference type="RefSeq" id="WP_343797079.1">
    <property type="nucleotide sequence ID" value="NZ_BAAADJ010000011.1"/>
</dbReference>
<accession>A0ABN0W1G4</accession>
<keyword evidence="1" id="KW-1133">Transmembrane helix</keyword>
<evidence type="ECO:0000256" key="1">
    <source>
        <dbReference type="SAM" id="Phobius"/>
    </source>
</evidence>
<feature type="transmembrane region" description="Helical" evidence="1">
    <location>
        <begin position="134"/>
        <end position="157"/>
    </location>
</feature>
<dbReference type="Proteomes" id="UP001500782">
    <property type="component" value="Unassembled WGS sequence"/>
</dbReference>
<keyword evidence="3" id="KW-1185">Reference proteome</keyword>
<feature type="transmembrane region" description="Helical" evidence="1">
    <location>
        <begin position="16"/>
        <end position="42"/>
    </location>
</feature>
<sequence length="169" mass="19323">MELETQELKYKGIKGWLIIVIIFLIGNPIGSIYHITTGLIPFFQDGNWKDITTKGNDLYHPIFGTVIVMELAMYIFITVMTLVLLYQMLLRKAIFPKLFISFLLMDLIVGFLYASGYLIVAANTPAFATQRENLYLEIGGALASHLLFASIWIPYFLKSRRVRATFTEE</sequence>
<keyword evidence="1" id="KW-0812">Transmembrane</keyword>
<evidence type="ECO:0008006" key="4">
    <source>
        <dbReference type="Google" id="ProtNLM"/>
    </source>
</evidence>
<evidence type="ECO:0000313" key="2">
    <source>
        <dbReference type="EMBL" id="GAA0322330.1"/>
    </source>
</evidence>
<dbReference type="Pfam" id="PF10754">
    <property type="entry name" value="DUF2569"/>
    <property type="match status" value="1"/>
</dbReference>
<dbReference type="InterPro" id="IPR019690">
    <property type="entry name" value="DUF2569"/>
</dbReference>